<comment type="similarity">
    <text evidence="9">Belongs to the mitochondrial carrier (TC 2.A.29) family.</text>
</comment>
<comment type="caution">
    <text evidence="10">The sequence shown here is derived from an EMBL/GenBank/DDBJ whole genome shotgun (WGS) entry which is preliminary data.</text>
</comment>
<dbReference type="InterPro" id="IPR018108">
    <property type="entry name" value="MCP_transmembrane"/>
</dbReference>
<dbReference type="Pfam" id="PF00153">
    <property type="entry name" value="Mito_carr"/>
    <property type="match status" value="2"/>
</dbReference>
<dbReference type="PRINTS" id="PR00926">
    <property type="entry name" value="MITOCARRIER"/>
</dbReference>
<proteinExistence type="inferred from homology"/>
<evidence type="ECO:0000256" key="1">
    <source>
        <dbReference type="ARBA" id="ARBA00004225"/>
    </source>
</evidence>
<keyword evidence="3 8" id="KW-0812">Transmembrane</keyword>
<dbReference type="Proteomes" id="UP001212841">
    <property type="component" value="Unassembled WGS sequence"/>
</dbReference>
<evidence type="ECO:0000256" key="5">
    <source>
        <dbReference type="ARBA" id="ARBA00022989"/>
    </source>
</evidence>
<evidence type="ECO:0000256" key="3">
    <source>
        <dbReference type="ARBA" id="ARBA00022692"/>
    </source>
</evidence>
<dbReference type="GO" id="GO:0031966">
    <property type="term" value="C:mitochondrial membrane"/>
    <property type="evidence" value="ECO:0007669"/>
    <property type="project" value="UniProtKB-SubCell"/>
</dbReference>
<keyword evidence="6" id="KW-0496">Mitochondrion</keyword>
<dbReference type="GO" id="GO:0015187">
    <property type="term" value="F:glycine transmembrane transporter activity"/>
    <property type="evidence" value="ECO:0007669"/>
    <property type="project" value="TreeGrafter"/>
</dbReference>
<evidence type="ECO:0000313" key="10">
    <source>
        <dbReference type="EMBL" id="KAJ3057489.1"/>
    </source>
</evidence>
<keyword evidence="7 8" id="KW-0472">Membrane</keyword>
<evidence type="ECO:0000256" key="2">
    <source>
        <dbReference type="ARBA" id="ARBA00022448"/>
    </source>
</evidence>
<dbReference type="SUPFAM" id="SSF103506">
    <property type="entry name" value="Mitochondrial carrier"/>
    <property type="match status" value="1"/>
</dbReference>
<dbReference type="Gene3D" id="1.50.40.10">
    <property type="entry name" value="Mitochondrial carrier domain"/>
    <property type="match status" value="1"/>
</dbReference>
<keyword evidence="2 9" id="KW-0813">Transport</keyword>
<evidence type="ECO:0000256" key="9">
    <source>
        <dbReference type="RuleBase" id="RU000488"/>
    </source>
</evidence>
<feature type="repeat" description="Solcar" evidence="8">
    <location>
        <begin position="124"/>
        <end position="208"/>
    </location>
</feature>
<evidence type="ECO:0000256" key="8">
    <source>
        <dbReference type="PROSITE-ProRule" id="PRU00282"/>
    </source>
</evidence>
<dbReference type="InterPro" id="IPR023395">
    <property type="entry name" value="MCP_dom_sf"/>
</dbReference>
<dbReference type="InterPro" id="IPR002067">
    <property type="entry name" value="MCP"/>
</dbReference>
<keyword evidence="11" id="KW-1185">Reference proteome</keyword>
<name>A0AAD5XAG7_9FUNG</name>
<organism evidence="10 11">
    <name type="scientific">Rhizophlyctis rosea</name>
    <dbReference type="NCBI Taxonomy" id="64517"/>
    <lineage>
        <taxon>Eukaryota</taxon>
        <taxon>Fungi</taxon>
        <taxon>Fungi incertae sedis</taxon>
        <taxon>Chytridiomycota</taxon>
        <taxon>Chytridiomycota incertae sedis</taxon>
        <taxon>Chytridiomycetes</taxon>
        <taxon>Rhizophlyctidales</taxon>
        <taxon>Rhizophlyctidaceae</taxon>
        <taxon>Rhizophlyctis</taxon>
    </lineage>
</organism>
<comment type="subcellular location">
    <subcellularLocation>
        <location evidence="1">Mitochondrion membrane</location>
        <topology evidence="1">Multi-pass membrane protein</topology>
    </subcellularLocation>
</comment>
<sequence>MGKKSDVDPVLHLVGGAVAGAASCVLLQPLDLIKTRLQQDIYQRKTLGDLSTKGARALSELTIWTTFRKTVQNEGAWGLWRGTVPTIFRNVPGSALYFMTLDQMRTGLRKVNMVTANHGIMKINEGTVNLIGGAAARGGVGFLLMPLMIIKVRYESNLYSYSSMWEATRSIMKEGGIRAFFYGFGATALRDAPYAGLYVFFYEKSKELLHCETLIVDGLAA</sequence>
<evidence type="ECO:0000313" key="11">
    <source>
        <dbReference type="Proteomes" id="UP001212841"/>
    </source>
</evidence>
<protein>
    <recommendedName>
        <fullName evidence="12">Solute carrier family 25 member 38</fullName>
    </recommendedName>
</protein>
<accession>A0AAD5XAG7</accession>
<evidence type="ECO:0000256" key="6">
    <source>
        <dbReference type="ARBA" id="ARBA00023128"/>
    </source>
</evidence>
<evidence type="ECO:0008006" key="12">
    <source>
        <dbReference type="Google" id="ProtNLM"/>
    </source>
</evidence>
<dbReference type="GO" id="GO:1904983">
    <property type="term" value="P:glycine import into mitochondrion"/>
    <property type="evidence" value="ECO:0007669"/>
    <property type="project" value="TreeGrafter"/>
</dbReference>
<evidence type="ECO:0000256" key="4">
    <source>
        <dbReference type="ARBA" id="ARBA00022737"/>
    </source>
</evidence>
<evidence type="ECO:0000256" key="7">
    <source>
        <dbReference type="ARBA" id="ARBA00023136"/>
    </source>
</evidence>
<feature type="repeat" description="Solcar" evidence="8">
    <location>
        <begin position="7"/>
        <end position="107"/>
    </location>
</feature>
<dbReference type="PANTHER" id="PTHR46181:SF3">
    <property type="entry name" value="MITOCHONDRIAL GLYCINE TRANSPORTER"/>
    <property type="match status" value="1"/>
</dbReference>
<dbReference type="AlphaFoldDB" id="A0AAD5XAG7"/>
<dbReference type="PROSITE" id="PS51257">
    <property type="entry name" value="PROKAR_LIPOPROTEIN"/>
    <property type="match status" value="1"/>
</dbReference>
<gene>
    <name evidence="10" type="ORF">HK097_004009</name>
</gene>
<dbReference type="EMBL" id="JADGJD010000002">
    <property type="protein sequence ID" value="KAJ3057489.1"/>
    <property type="molecule type" value="Genomic_DNA"/>
</dbReference>
<keyword evidence="5" id="KW-1133">Transmembrane helix</keyword>
<dbReference type="PANTHER" id="PTHR46181">
    <property type="entry name" value="MITOCHONDRIAL GLYCINE TRANSPORTER"/>
    <property type="match status" value="1"/>
</dbReference>
<reference evidence="10" key="1">
    <citation type="submission" date="2020-05" db="EMBL/GenBank/DDBJ databases">
        <title>Phylogenomic resolution of chytrid fungi.</title>
        <authorList>
            <person name="Stajich J.E."/>
            <person name="Amses K."/>
            <person name="Simmons R."/>
            <person name="Seto K."/>
            <person name="Myers J."/>
            <person name="Bonds A."/>
            <person name="Quandt C.A."/>
            <person name="Barry K."/>
            <person name="Liu P."/>
            <person name="Grigoriev I."/>
            <person name="Longcore J.E."/>
            <person name="James T.Y."/>
        </authorList>
    </citation>
    <scope>NUCLEOTIDE SEQUENCE</scope>
    <source>
        <strain evidence="10">JEL0318</strain>
    </source>
</reference>
<keyword evidence="4" id="KW-0677">Repeat</keyword>
<dbReference type="PROSITE" id="PS50920">
    <property type="entry name" value="SOLCAR"/>
    <property type="match status" value="2"/>
</dbReference>